<protein>
    <submittedName>
        <fullName evidence="1">Uncharacterized protein</fullName>
    </submittedName>
</protein>
<organism evidence="1 2">
    <name type="scientific">Eretmocerus hayati</name>
    <dbReference type="NCBI Taxonomy" id="131215"/>
    <lineage>
        <taxon>Eukaryota</taxon>
        <taxon>Metazoa</taxon>
        <taxon>Ecdysozoa</taxon>
        <taxon>Arthropoda</taxon>
        <taxon>Hexapoda</taxon>
        <taxon>Insecta</taxon>
        <taxon>Pterygota</taxon>
        <taxon>Neoptera</taxon>
        <taxon>Endopterygota</taxon>
        <taxon>Hymenoptera</taxon>
        <taxon>Apocrita</taxon>
        <taxon>Proctotrupomorpha</taxon>
        <taxon>Chalcidoidea</taxon>
        <taxon>Aphelinidae</taxon>
        <taxon>Aphelininae</taxon>
        <taxon>Eretmocerus</taxon>
    </lineage>
</organism>
<sequence length="142" mass="17136">MPRLIFGEIRKRLSVGRGVRENPVIFNTADPQHKNRRKIDRIFEKIADDINLESGALPGPDFVTGAEAKKIWKGMRTRYNCVQLELMRRPRYDFQMFHNYTLWILRDLNFLRYHTHHSNGYRNKDYSRRARREIVRRANQAY</sequence>
<evidence type="ECO:0000313" key="1">
    <source>
        <dbReference type="EMBL" id="KAJ8669409.1"/>
    </source>
</evidence>
<evidence type="ECO:0000313" key="2">
    <source>
        <dbReference type="Proteomes" id="UP001239111"/>
    </source>
</evidence>
<gene>
    <name evidence="1" type="ORF">QAD02_000668</name>
</gene>
<name>A0ACC2NGC8_9HYME</name>
<dbReference type="Proteomes" id="UP001239111">
    <property type="component" value="Chromosome 3"/>
</dbReference>
<keyword evidence="2" id="KW-1185">Reference proteome</keyword>
<comment type="caution">
    <text evidence="1">The sequence shown here is derived from an EMBL/GenBank/DDBJ whole genome shotgun (WGS) entry which is preliminary data.</text>
</comment>
<proteinExistence type="predicted"/>
<dbReference type="EMBL" id="CM056743">
    <property type="protein sequence ID" value="KAJ8669409.1"/>
    <property type="molecule type" value="Genomic_DNA"/>
</dbReference>
<reference evidence="1" key="1">
    <citation type="submission" date="2023-04" db="EMBL/GenBank/DDBJ databases">
        <title>A chromosome-level genome assembly of the parasitoid wasp Eretmocerus hayati.</title>
        <authorList>
            <person name="Zhong Y."/>
            <person name="Liu S."/>
            <person name="Liu Y."/>
        </authorList>
    </citation>
    <scope>NUCLEOTIDE SEQUENCE</scope>
    <source>
        <strain evidence="1">ZJU_SS_LIU_2023</strain>
    </source>
</reference>
<accession>A0ACC2NGC8</accession>